<evidence type="ECO:0000256" key="1">
    <source>
        <dbReference type="SAM" id="MobiDB-lite"/>
    </source>
</evidence>
<keyword evidence="4" id="KW-1185">Reference proteome</keyword>
<protein>
    <submittedName>
        <fullName evidence="2">Uncharacterized protein</fullName>
    </submittedName>
</protein>
<feature type="non-terminal residue" evidence="2">
    <location>
        <position position="1"/>
    </location>
</feature>
<feature type="compositionally biased region" description="Low complexity" evidence="1">
    <location>
        <begin position="35"/>
        <end position="47"/>
    </location>
</feature>
<dbReference type="EMBL" id="JAXCGZ010002826">
    <property type="protein sequence ID" value="KAK7083554.1"/>
    <property type="molecule type" value="Genomic_DNA"/>
</dbReference>
<reference evidence="2 4" key="1">
    <citation type="submission" date="2023-11" db="EMBL/GenBank/DDBJ databases">
        <title>Halocaridina rubra genome assembly.</title>
        <authorList>
            <person name="Smith C."/>
        </authorList>
    </citation>
    <scope>NUCLEOTIDE SEQUENCE [LARGE SCALE GENOMIC DNA]</scope>
    <source>
        <strain evidence="2">EP-1</strain>
        <tissue evidence="2">Whole</tissue>
    </source>
</reference>
<dbReference type="AlphaFoldDB" id="A0AAN8XSU4"/>
<gene>
    <name evidence="2" type="ORF">SK128_009429</name>
    <name evidence="3" type="ORF">SK128_028542</name>
</gene>
<comment type="caution">
    <text evidence="2">The sequence shown here is derived from an EMBL/GenBank/DDBJ whole genome shotgun (WGS) entry which is preliminary data.</text>
</comment>
<dbReference type="Proteomes" id="UP001381693">
    <property type="component" value="Unassembled WGS sequence"/>
</dbReference>
<evidence type="ECO:0000313" key="3">
    <source>
        <dbReference type="EMBL" id="KAK7084446.1"/>
    </source>
</evidence>
<proteinExistence type="predicted"/>
<dbReference type="EMBL" id="JAXCGZ010002087">
    <property type="protein sequence ID" value="KAK7084446.1"/>
    <property type="molecule type" value="Genomic_DNA"/>
</dbReference>
<feature type="region of interest" description="Disordered" evidence="1">
    <location>
        <begin position="24"/>
        <end position="55"/>
    </location>
</feature>
<accession>A0AAN8XSU4</accession>
<sequence length="118" mass="13076">TFEKNWKPREVDKEIVAAAVPLSSESSLELDTDDGSSPISEPSSPVPRALTSSQQVRKTSLIRVSLKSSKKWRSKAIKPRSKRNYSGNVSETNSLLLLAGTSSRGRKILRKEDMNFVT</sequence>
<name>A0AAN8XSU4_HALRR</name>
<evidence type="ECO:0000313" key="4">
    <source>
        <dbReference type="Proteomes" id="UP001381693"/>
    </source>
</evidence>
<evidence type="ECO:0000313" key="2">
    <source>
        <dbReference type="EMBL" id="KAK7083554.1"/>
    </source>
</evidence>
<organism evidence="2 4">
    <name type="scientific">Halocaridina rubra</name>
    <name type="common">Hawaiian red shrimp</name>
    <dbReference type="NCBI Taxonomy" id="373956"/>
    <lineage>
        <taxon>Eukaryota</taxon>
        <taxon>Metazoa</taxon>
        <taxon>Ecdysozoa</taxon>
        <taxon>Arthropoda</taxon>
        <taxon>Crustacea</taxon>
        <taxon>Multicrustacea</taxon>
        <taxon>Malacostraca</taxon>
        <taxon>Eumalacostraca</taxon>
        <taxon>Eucarida</taxon>
        <taxon>Decapoda</taxon>
        <taxon>Pleocyemata</taxon>
        <taxon>Caridea</taxon>
        <taxon>Atyoidea</taxon>
        <taxon>Atyidae</taxon>
        <taxon>Halocaridina</taxon>
    </lineage>
</organism>